<keyword evidence="2" id="KW-0472">Membrane</keyword>
<keyword evidence="4" id="KW-1185">Reference proteome</keyword>
<evidence type="ECO:0008006" key="5">
    <source>
        <dbReference type="Google" id="ProtNLM"/>
    </source>
</evidence>
<feature type="transmembrane region" description="Helical" evidence="2">
    <location>
        <begin position="235"/>
        <end position="253"/>
    </location>
</feature>
<accession>A0ABN2MW81</accession>
<sequence>MPARPPAADLRSTAAREHDGARPFPRASATAALVTSSAVTGLGLIWLLAPGLNPFAGDDMMSLVSQALGPVAVAAAALGLGLVGVLLAVTTLRGRRADSIAAPGGAVLAAALSITLGSVHVIAFAGYVFGAIVVGVGLVAIVVLPFRAPRLGLPLLGGSIVLIAASAWAGVTLDGITEFAGAFGRALVEDAPNLAVIAVTVAAMLTWAVTAVVGVGRTRGGRRFEAWLVRHRRPLTILAAAGPLPYGVARASWLTPWPLFGPAEGEGITAPMLATGLMLGAGAVAASVLTLGLILPWGVRFPRWIPRIGDHVVPAATAVVPGAVAAGLLCLSASPMLVSGIGDEGDPVSPLVVNLVLPFWYWGPMLALAVWAYAAWRRRGALDAA</sequence>
<feature type="transmembrane region" description="Helical" evidence="2">
    <location>
        <begin position="29"/>
        <end position="48"/>
    </location>
</feature>
<evidence type="ECO:0000256" key="1">
    <source>
        <dbReference type="SAM" id="MobiDB-lite"/>
    </source>
</evidence>
<name>A0ABN2MW81_9MICO</name>
<feature type="transmembrane region" description="Helical" evidence="2">
    <location>
        <begin position="311"/>
        <end position="338"/>
    </location>
</feature>
<dbReference type="Proteomes" id="UP001501746">
    <property type="component" value="Unassembled WGS sequence"/>
</dbReference>
<feature type="region of interest" description="Disordered" evidence="1">
    <location>
        <begin position="1"/>
        <end position="23"/>
    </location>
</feature>
<evidence type="ECO:0000313" key="4">
    <source>
        <dbReference type="Proteomes" id="UP001501746"/>
    </source>
</evidence>
<evidence type="ECO:0000256" key="2">
    <source>
        <dbReference type="SAM" id="Phobius"/>
    </source>
</evidence>
<dbReference type="EMBL" id="BAAANK010000006">
    <property type="protein sequence ID" value="GAA1837961.1"/>
    <property type="molecule type" value="Genomic_DNA"/>
</dbReference>
<keyword evidence="2" id="KW-1133">Transmembrane helix</keyword>
<comment type="caution">
    <text evidence="3">The sequence shown here is derived from an EMBL/GenBank/DDBJ whole genome shotgun (WGS) entry which is preliminary data.</text>
</comment>
<feature type="transmembrane region" description="Helical" evidence="2">
    <location>
        <begin position="124"/>
        <end position="144"/>
    </location>
</feature>
<feature type="transmembrane region" description="Helical" evidence="2">
    <location>
        <begin position="100"/>
        <end position="118"/>
    </location>
</feature>
<reference evidence="3 4" key="1">
    <citation type="journal article" date="2019" name="Int. J. Syst. Evol. Microbiol.">
        <title>The Global Catalogue of Microorganisms (GCM) 10K type strain sequencing project: providing services to taxonomists for standard genome sequencing and annotation.</title>
        <authorList>
            <consortium name="The Broad Institute Genomics Platform"/>
            <consortium name="The Broad Institute Genome Sequencing Center for Infectious Disease"/>
            <person name="Wu L."/>
            <person name="Ma J."/>
        </authorList>
    </citation>
    <scope>NUCLEOTIDE SEQUENCE [LARGE SCALE GENOMIC DNA]</scope>
    <source>
        <strain evidence="3 4">JCM 14323</strain>
    </source>
</reference>
<feature type="transmembrane region" description="Helical" evidence="2">
    <location>
        <begin position="191"/>
        <end position="215"/>
    </location>
</feature>
<keyword evidence="2" id="KW-0812">Transmembrane</keyword>
<proteinExistence type="predicted"/>
<feature type="transmembrane region" description="Helical" evidence="2">
    <location>
        <begin position="358"/>
        <end position="376"/>
    </location>
</feature>
<organism evidence="3 4">
    <name type="scientific">Agromyces salentinus</name>
    <dbReference type="NCBI Taxonomy" id="269421"/>
    <lineage>
        <taxon>Bacteria</taxon>
        <taxon>Bacillati</taxon>
        <taxon>Actinomycetota</taxon>
        <taxon>Actinomycetes</taxon>
        <taxon>Micrococcales</taxon>
        <taxon>Microbacteriaceae</taxon>
        <taxon>Agromyces</taxon>
    </lineage>
</organism>
<feature type="transmembrane region" description="Helical" evidence="2">
    <location>
        <begin position="151"/>
        <end position="171"/>
    </location>
</feature>
<feature type="transmembrane region" description="Helical" evidence="2">
    <location>
        <begin position="273"/>
        <end position="299"/>
    </location>
</feature>
<feature type="transmembrane region" description="Helical" evidence="2">
    <location>
        <begin position="68"/>
        <end position="88"/>
    </location>
</feature>
<dbReference type="RefSeq" id="WP_157427344.1">
    <property type="nucleotide sequence ID" value="NZ_BAAANK010000006.1"/>
</dbReference>
<protein>
    <recommendedName>
        <fullName evidence="5">Integral membrane protein</fullName>
    </recommendedName>
</protein>
<gene>
    <name evidence="3" type="ORF">GCM10009750_24080</name>
</gene>
<evidence type="ECO:0000313" key="3">
    <source>
        <dbReference type="EMBL" id="GAA1837961.1"/>
    </source>
</evidence>